<accession>A0A7G2C8R5</accession>
<keyword evidence="3" id="KW-1185">Reference proteome</keyword>
<feature type="compositionally biased region" description="Polar residues" evidence="1">
    <location>
        <begin position="1"/>
        <end position="10"/>
    </location>
</feature>
<proteinExistence type="predicted"/>
<dbReference type="OrthoDB" id="241354at2759"/>
<dbReference type="VEuPathDB" id="TriTrypDB:ADEAN_000296900"/>
<dbReference type="EMBL" id="LR877149">
    <property type="protein sequence ID" value="CAD2215514.1"/>
    <property type="molecule type" value="Genomic_DNA"/>
</dbReference>
<sequence>MMPKNVSSDFTPFPLPKYDPSMGYGPVRLQNVPDIERSKQRRERSAAVGLMEEEDGAESTTELSPVTDNAVAQEGSSSSAHSGYQVLEKNFPIVDRIVCTRETDDLIEQFKSRPDVVARSATILDFASSLTIRSDEDLVRMLYEVSRLFTPDGNGLNFIKNVVIKYGRGYAVNNELTTAYIQLVDALETLFAEEQPDRLANPELFSSVLNFLSLIKVFEPNKWYTANPNTPSNRADYRHPRGVNRTISFQRVGEELFDQMVCLLLNDHETGGKQFLEWCTLSQLIDLLGGFAAVGKDGLPDGEVKHTLMQTIDAKLRASEYTIRTRAELEEVERLFLTLALCDIHETGLLHFLLADRERFPESKLSLAEPLSDHEERRGPDFFSAVAKVKDETVKNRTVELFVLNFRRCVAEGDQQRIAALVESGTELFLTLRDKKRAAAIMADLQFDYYSIAFYDQYDGLARRLRHEQEEWTNKRLDLNRFLVRTQEKLASFPPTKYVDFYEGRRIRPIQTFLTNLKRINEIDNVFLLHSSSLEKEVDSLLSVVRRLHSGKDALLITSSCLRNIVVKSKHARREKERAVAQRALEIVRYEMEAGTVVFVPPTEEVLLHDAGVYCDEDLLLWTFAAYFAREMPLVKVHALISKKHPAIRPQRTC</sequence>
<evidence type="ECO:0000256" key="1">
    <source>
        <dbReference type="SAM" id="MobiDB-lite"/>
    </source>
</evidence>
<dbReference type="AlphaFoldDB" id="A0A7G2C8R5"/>
<reference evidence="2 3" key="1">
    <citation type="submission" date="2020-08" db="EMBL/GenBank/DDBJ databases">
        <authorList>
            <person name="Newling K."/>
            <person name="Davey J."/>
            <person name="Forrester S."/>
        </authorList>
    </citation>
    <scope>NUCLEOTIDE SEQUENCE [LARGE SCALE GENOMIC DNA]</scope>
    <source>
        <strain evidence="3">Crithidia deanei Carvalho (ATCC PRA-265)</strain>
    </source>
</reference>
<gene>
    <name evidence="2" type="ORF">ADEAN_000296900</name>
</gene>
<name>A0A7G2C8R5_9TRYP</name>
<evidence type="ECO:0000313" key="3">
    <source>
        <dbReference type="Proteomes" id="UP000515908"/>
    </source>
</evidence>
<dbReference type="Proteomes" id="UP000515908">
    <property type="component" value="Chromosome 05"/>
</dbReference>
<feature type="region of interest" description="Disordered" evidence="1">
    <location>
        <begin position="1"/>
        <end position="79"/>
    </location>
</feature>
<evidence type="ECO:0000313" key="2">
    <source>
        <dbReference type="EMBL" id="CAD2215514.1"/>
    </source>
</evidence>
<protein>
    <submittedName>
        <fullName evidence="2">Uncharacterized protein</fullName>
    </submittedName>
</protein>
<organism evidence="2 3">
    <name type="scientific">Angomonas deanei</name>
    <dbReference type="NCBI Taxonomy" id="59799"/>
    <lineage>
        <taxon>Eukaryota</taxon>
        <taxon>Discoba</taxon>
        <taxon>Euglenozoa</taxon>
        <taxon>Kinetoplastea</taxon>
        <taxon>Metakinetoplastina</taxon>
        <taxon>Trypanosomatida</taxon>
        <taxon>Trypanosomatidae</taxon>
        <taxon>Strigomonadinae</taxon>
        <taxon>Angomonas</taxon>
    </lineage>
</organism>
<feature type="compositionally biased region" description="Polar residues" evidence="1">
    <location>
        <begin position="58"/>
        <end position="67"/>
    </location>
</feature>